<dbReference type="EMBL" id="BAHD01000017">
    <property type="protein sequence ID" value="GAB95187.1"/>
    <property type="molecule type" value="Genomic_DNA"/>
</dbReference>
<keyword evidence="3" id="KW-1185">Reference proteome</keyword>
<dbReference type="GO" id="GO:0005829">
    <property type="term" value="C:cytosol"/>
    <property type="evidence" value="ECO:0007669"/>
    <property type="project" value="TreeGrafter"/>
</dbReference>
<evidence type="ECO:0000313" key="2">
    <source>
        <dbReference type="EMBL" id="GAB95187.1"/>
    </source>
</evidence>
<keyword evidence="2" id="KW-0032">Aminotransferase</keyword>
<dbReference type="STRING" id="1184609.KILIM_017_00320"/>
<sequence length="314" mass="33135">MNQRQSSERQLVAVIGRGVVPTDEPFIYADDLGLTRGDGCFDATVVFASTARGGASDSSDSADGPGAQGTHEREVLHLDRHIDRLGRSASALQLNGPEPREWADLVAAALASRHAPTVESMLKLVLERGREDHDGGPVGYLTVTPLPDSSFAERRGIAVASMSGGRTADAFADAPWLLGGVKTIAYATNLAAKREAQSRGAADALFVSTDGYALEAPTAALIVRLGDELVTTPTGPTGVLASITAATLFEAAQAEGLTCTHRLMRMEEVHDSDGAWLVSSVRGIAPVQRLDDREVAFDDAWHQRITALAGFPPP</sequence>
<accession>K6WSW1</accession>
<dbReference type="InterPro" id="IPR043132">
    <property type="entry name" value="BCAT-like_C"/>
</dbReference>
<dbReference type="PANTHER" id="PTHR42743:SF11">
    <property type="entry name" value="AMINODEOXYCHORISMATE LYASE"/>
    <property type="match status" value="1"/>
</dbReference>
<dbReference type="AlphaFoldDB" id="K6WSW1"/>
<name>K6WSW1_9MICO</name>
<proteinExistence type="inferred from homology"/>
<protein>
    <submittedName>
        <fullName evidence="2">Putative aminotransferase</fullName>
    </submittedName>
</protein>
<organism evidence="2 3">
    <name type="scientific">Kineosphaera limosa NBRC 100340</name>
    <dbReference type="NCBI Taxonomy" id="1184609"/>
    <lineage>
        <taxon>Bacteria</taxon>
        <taxon>Bacillati</taxon>
        <taxon>Actinomycetota</taxon>
        <taxon>Actinomycetes</taxon>
        <taxon>Micrococcales</taxon>
        <taxon>Dermatophilaceae</taxon>
        <taxon>Kineosphaera</taxon>
    </lineage>
</organism>
<dbReference type="Proteomes" id="UP000008366">
    <property type="component" value="Unassembled WGS sequence"/>
</dbReference>
<dbReference type="GO" id="GO:0008483">
    <property type="term" value="F:transaminase activity"/>
    <property type="evidence" value="ECO:0007669"/>
    <property type="project" value="UniProtKB-KW"/>
</dbReference>
<dbReference type="InterPro" id="IPR001544">
    <property type="entry name" value="Aminotrans_IV"/>
</dbReference>
<evidence type="ECO:0000256" key="1">
    <source>
        <dbReference type="ARBA" id="ARBA00009320"/>
    </source>
</evidence>
<comment type="similarity">
    <text evidence="1">Belongs to the class-IV pyridoxal-phosphate-dependent aminotransferase family.</text>
</comment>
<evidence type="ECO:0000313" key="3">
    <source>
        <dbReference type="Proteomes" id="UP000008366"/>
    </source>
</evidence>
<dbReference type="PANTHER" id="PTHR42743">
    <property type="entry name" value="AMINO-ACID AMINOTRANSFERASE"/>
    <property type="match status" value="1"/>
</dbReference>
<dbReference type="InterPro" id="IPR036038">
    <property type="entry name" value="Aminotransferase-like"/>
</dbReference>
<dbReference type="RefSeq" id="WP_006591719.1">
    <property type="nucleotide sequence ID" value="NZ_BAHD01000017.1"/>
</dbReference>
<dbReference type="InterPro" id="IPR043131">
    <property type="entry name" value="BCAT-like_N"/>
</dbReference>
<dbReference type="GO" id="GO:0046394">
    <property type="term" value="P:carboxylic acid biosynthetic process"/>
    <property type="evidence" value="ECO:0007669"/>
    <property type="project" value="UniProtKB-ARBA"/>
</dbReference>
<dbReference type="OrthoDB" id="3199344at2"/>
<comment type="caution">
    <text evidence="2">The sequence shown here is derived from an EMBL/GenBank/DDBJ whole genome shotgun (WGS) entry which is preliminary data.</text>
</comment>
<dbReference type="SUPFAM" id="SSF56752">
    <property type="entry name" value="D-aminoacid aminotransferase-like PLP-dependent enzymes"/>
    <property type="match status" value="1"/>
</dbReference>
<keyword evidence="2" id="KW-0808">Transferase</keyword>
<dbReference type="Gene3D" id="3.30.470.10">
    <property type="match status" value="1"/>
</dbReference>
<dbReference type="InterPro" id="IPR050571">
    <property type="entry name" value="Class-IV_PLP-Dep_Aminotrnsfr"/>
</dbReference>
<dbReference type="Pfam" id="PF01063">
    <property type="entry name" value="Aminotran_4"/>
    <property type="match status" value="1"/>
</dbReference>
<dbReference type="Gene3D" id="3.20.10.10">
    <property type="entry name" value="D-amino Acid Aminotransferase, subunit A, domain 2"/>
    <property type="match status" value="1"/>
</dbReference>
<reference evidence="2 3" key="1">
    <citation type="submission" date="2012-08" db="EMBL/GenBank/DDBJ databases">
        <title>Whole genome shotgun sequence of Kineosphaera limosa NBRC 100340.</title>
        <authorList>
            <person name="Yoshida I."/>
            <person name="Isaki S."/>
            <person name="Hosoyama A."/>
            <person name="Tsuchikane K."/>
            <person name="Katsumata H."/>
            <person name="Ando Y."/>
            <person name="Ohji S."/>
            <person name="Hamada M."/>
            <person name="Tamura T."/>
            <person name="Yamazoe A."/>
            <person name="Yamazaki S."/>
            <person name="Fujita N."/>
        </authorList>
    </citation>
    <scope>NUCLEOTIDE SEQUENCE [LARGE SCALE GENOMIC DNA]</scope>
    <source>
        <strain evidence="2 3">NBRC 100340</strain>
    </source>
</reference>
<gene>
    <name evidence="2" type="ORF">KILIM_017_00320</name>
</gene>
<dbReference type="eggNOG" id="COG0115">
    <property type="taxonomic scope" value="Bacteria"/>
</dbReference>